<evidence type="ECO:0000313" key="14">
    <source>
        <dbReference type="EMBL" id="MFC4727798.1"/>
    </source>
</evidence>
<keyword evidence="2" id="KW-0134">Cell wall</keyword>
<dbReference type="InterPro" id="IPR022398">
    <property type="entry name" value="Peptidase_S8_His-AS"/>
</dbReference>
<name>A0ABV9NLX3_9GAMM</name>
<dbReference type="PROSITE" id="PS51892">
    <property type="entry name" value="SUBTILASE"/>
    <property type="match status" value="1"/>
</dbReference>
<evidence type="ECO:0000259" key="13">
    <source>
        <dbReference type="Pfam" id="PF04151"/>
    </source>
</evidence>
<dbReference type="PROSITE" id="PS00138">
    <property type="entry name" value="SUBTILASE_SER"/>
    <property type="match status" value="1"/>
</dbReference>
<dbReference type="EMBL" id="JBHSGG010000017">
    <property type="protein sequence ID" value="MFC4727798.1"/>
    <property type="molecule type" value="Genomic_DNA"/>
</dbReference>
<dbReference type="Gene3D" id="3.30.70.80">
    <property type="entry name" value="Peptidase S8 propeptide/proteinase inhibitor I9"/>
    <property type="match status" value="1"/>
</dbReference>
<evidence type="ECO:0000256" key="7">
    <source>
        <dbReference type="PROSITE-ProRule" id="PRU01240"/>
    </source>
</evidence>
<dbReference type="PROSITE" id="PS00136">
    <property type="entry name" value="SUBTILASE_ASP"/>
    <property type="match status" value="1"/>
</dbReference>
<dbReference type="InterPro" id="IPR036852">
    <property type="entry name" value="Peptidase_S8/S53_dom_sf"/>
</dbReference>
<feature type="domain" description="PA" evidence="12">
    <location>
        <begin position="346"/>
        <end position="422"/>
    </location>
</feature>
<dbReference type="Gene3D" id="2.60.120.380">
    <property type="match status" value="2"/>
</dbReference>
<evidence type="ECO:0000259" key="11">
    <source>
        <dbReference type="Pfam" id="PF00082"/>
    </source>
</evidence>
<reference evidence="15" key="1">
    <citation type="journal article" date="2019" name="Int. J. Syst. Evol. Microbiol.">
        <title>The Global Catalogue of Microorganisms (GCM) 10K type strain sequencing project: providing services to taxonomists for standard genome sequencing and annotation.</title>
        <authorList>
            <consortium name="The Broad Institute Genomics Platform"/>
            <consortium name="The Broad Institute Genome Sequencing Center for Infectious Disease"/>
            <person name="Wu L."/>
            <person name="Ma J."/>
        </authorList>
    </citation>
    <scope>NUCLEOTIDE SEQUENCE [LARGE SCALE GENOMIC DNA]</scope>
    <source>
        <strain evidence="15">CGMCC 1.13574</strain>
    </source>
</reference>
<evidence type="ECO:0000256" key="2">
    <source>
        <dbReference type="ARBA" id="ARBA00022512"/>
    </source>
</evidence>
<dbReference type="Pfam" id="PF04151">
    <property type="entry name" value="PPC"/>
    <property type="match status" value="2"/>
</dbReference>
<evidence type="ECO:0000259" key="12">
    <source>
        <dbReference type="Pfam" id="PF02225"/>
    </source>
</evidence>
<feature type="active site" description="Charge relay system" evidence="7">
    <location>
        <position position="171"/>
    </location>
</feature>
<keyword evidence="3 7" id="KW-0645">Protease</keyword>
<feature type="domain" description="Peptidase S8/S53" evidence="11">
    <location>
        <begin position="132"/>
        <end position="318"/>
    </location>
</feature>
<protein>
    <submittedName>
        <fullName evidence="14">S8 family serine peptidase</fullName>
    </submittedName>
</protein>
<feature type="region of interest" description="Disordered" evidence="9">
    <location>
        <begin position="511"/>
        <end position="533"/>
    </location>
</feature>
<dbReference type="PANTHER" id="PTHR43806">
    <property type="entry name" value="PEPTIDASE S8"/>
    <property type="match status" value="1"/>
</dbReference>
<dbReference type="SUPFAM" id="SSF52743">
    <property type="entry name" value="Subtilisin-like"/>
    <property type="match status" value="1"/>
</dbReference>
<dbReference type="PANTHER" id="PTHR43806:SF11">
    <property type="entry name" value="CEREVISIN-RELATED"/>
    <property type="match status" value="1"/>
</dbReference>
<keyword evidence="15" id="KW-1185">Reference proteome</keyword>
<feature type="chain" id="PRO_5046006420" evidence="10">
    <location>
        <begin position="26"/>
        <end position="738"/>
    </location>
</feature>
<evidence type="ECO:0000256" key="6">
    <source>
        <dbReference type="ARBA" id="ARBA00022825"/>
    </source>
</evidence>
<accession>A0ABV9NLX3</accession>
<proteinExistence type="inferred from homology"/>
<keyword evidence="6 7" id="KW-0720">Serine protease</keyword>
<feature type="signal peptide" evidence="10">
    <location>
        <begin position="1"/>
        <end position="25"/>
    </location>
</feature>
<dbReference type="Gene3D" id="3.50.30.30">
    <property type="match status" value="1"/>
</dbReference>
<dbReference type="PROSITE" id="PS00137">
    <property type="entry name" value="SUBTILASE_HIS"/>
    <property type="match status" value="1"/>
</dbReference>
<dbReference type="Proteomes" id="UP001595892">
    <property type="component" value="Unassembled WGS sequence"/>
</dbReference>
<comment type="similarity">
    <text evidence="1 7 8">Belongs to the peptidase S8 family.</text>
</comment>
<evidence type="ECO:0000256" key="3">
    <source>
        <dbReference type="ARBA" id="ARBA00022670"/>
    </source>
</evidence>
<dbReference type="InterPro" id="IPR015500">
    <property type="entry name" value="Peptidase_S8_subtilisin-rel"/>
</dbReference>
<dbReference type="Pfam" id="PF00082">
    <property type="entry name" value="Peptidase_S8"/>
    <property type="match status" value="2"/>
</dbReference>
<dbReference type="InterPro" id="IPR023828">
    <property type="entry name" value="Peptidase_S8_Ser-AS"/>
</dbReference>
<keyword evidence="5 7" id="KW-0378">Hydrolase</keyword>
<evidence type="ECO:0000256" key="4">
    <source>
        <dbReference type="ARBA" id="ARBA00022729"/>
    </source>
</evidence>
<feature type="active site" description="Charge relay system" evidence="7">
    <location>
        <position position="141"/>
    </location>
</feature>
<evidence type="ECO:0000256" key="10">
    <source>
        <dbReference type="SAM" id="SignalP"/>
    </source>
</evidence>
<dbReference type="InterPro" id="IPR037045">
    <property type="entry name" value="S8pro/Inhibitor_I9_sf"/>
</dbReference>
<dbReference type="InterPro" id="IPR007280">
    <property type="entry name" value="Peptidase_C_arc/bac"/>
</dbReference>
<comment type="caution">
    <text evidence="14">The sequence shown here is derived from an EMBL/GenBank/DDBJ whole genome shotgun (WGS) entry which is preliminary data.</text>
</comment>
<dbReference type="RefSeq" id="WP_377003815.1">
    <property type="nucleotide sequence ID" value="NZ_JBHSGG010000017.1"/>
</dbReference>
<evidence type="ECO:0000256" key="9">
    <source>
        <dbReference type="SAM" id="MobiDB-lite"/>
    </source>
</evidence>
<organism evidence="14 15">
    <name type="scientific">Coralloluteibacterium thermophilum</name>
    <dbReference type="NCBI Taxonomy" id="2707049"/>
    <lineage>
        <taxon>Bacteria</taxon>
        <taxon>Pseudomonadati</taxon>
        <taxon>Pseudomonadota</taxon>
        <taxon>Gammaproteobacteria</taxon>
        <taxon>Lysobacterales</taxon>
        <taxon>Lysobacteraceae</taxon>
        <taxon>Coralloluteibacterium</taxon>
    </lineage>
</organism>
<dbReference type="InterPro" id="IPR000209">
    <property type="entry name" value="Peptidase_S8/S53_dom"/>
</dbReference>
<sequence>MKHSKLAQALALGLAMGAGAGLVHAQSPTTQDATERVIVQFKPGAKASLTHALSQERAVVHHSLDRQNAVAVTVPAAAVERLRQRADVVKVEVDAKRYPMAETIPYGIDLVKARDLWDADRDGQIDDDAVTGAGTTVCVIDSGLQANHVDFQGVDVIGGHPSNWNTDVCGHGTHVAGTIAAAYQGEGVVGVSPGEVSLFIVKVFGNGNAGNCTWSYASDLVDAANRCADAGADVINMSLGGSNAIAAEEAAFNALAQQGILSIAAAGNAGNTSYSYPASYPVVMSVGGVDINKDAYTSSQRNDQVSVAAPAVSVLSAYYVQEAELTVGGQTFFAQSMEGSTETAATGELVDGGLCTASDSAWAGKVVLCERGEISFEEKNGNVAAAGGVASVIYNNVPGAIGGTVVSSTIPALDISQADGQYIAANLLGQSATASAIPTLSDTALAYNSGTSMATPHVAGAAALLKSADPTWTNYQIRRALEQTAEDLGAPGYDTTFGHGLIDIPAALARLVDDPGDPGPDPEPEPEPRDELQKGVPVTGLSAATGQVLTYQFDVPANATNLSVAISGGTGDADLYVRFGGEPSTTVYDCRPYLAGNNETCTFPTPEAGTWYVDVRAYSAFSGVALLADWLEPGDAVPVSSGELVRDLAGAAGDELVYTIEVPAGAASLRVQTSGGSGDISLYAAEGVEPDADAHDYASQRPGNNELITIANPAAGTWYFKVIGERAFARATFRATVN</sequence>
<evidence type="ECO:0000256" key="5">
    <source>
        <dbReference type="ARBA" id="ARBA00022801"/>
    </source>
</evidence>
<feature type="domain" description="Peptidase S8/S53" evidence="11">
    <location>
        <begin position="431"/>
        <end position="500"/>
    </location>
</feature>
<feature type="active site" description="Charge relay system" evidence="7">
    <location>
        <position position="452"/>
    </location>
</feature>
<gene>
    <name evidence="14" type="ORF">ACFO3Q_06395</name>
</gene>
<keyword evidence="2" id="KW-0964">Secreted</keyword>
<feature type="domain" description="Peptidase C-terminal archaeal/bacterial" evidence="13">
    <location>
        <begin position="655"/>
        <end position="722"/>
    </location>
</feature>
<dbReference type="InterPro" id="IPR023827">
    <property type="entry name" value="Peptidase_S8_Asp-AS"/>
</dbReference>
<feature type="domain" description="Peptidase C-terminal archaeal/bacterial" evidence="13">
    <location>
        <begin position="548"/>
        <end position="616"/>
    </location>
</feature>
<evidence type="ECO:0000256" key="8">
    <source>
        <dbReference type="RuleBase" id="RU003355"/>
    </source>
</evidence>
<dbReference type="InterPro" id="IPR050131">
    <property type="entry name" value="Peptidase_S8_subtilisin-like"/>
</dbReference>
<dbReference type="PRINTS" id="PR00723">
    <property type="entry name" value="SUBTILISIN"/>
</dbReference>
<keyword evidence="4 10" id="KW-0732">Signal</keyword>
<dbReference type="Pfam" id="PF02225">
    <property type="entry name" value="PA"/>
    <property type="match status" value="1"/>
</dbReference>
<evidence type="ECO:0000313" key="15">
    <source>
        <dbReference type="Proteomes" id="UP001595892"/>
    </source>
</evidence>
<dbReference type="InterPro" id="IPR003137">
    <property type="entry name" value="PA_domain"/>
</dbReference>
<feature type="compositionally biased region" description="Acidic residues" evidence="9">
    <location>
        <begin position="514"/>
        <end position="525"/>
    </location>
</feature>
<evidence type="ECO:0000256" key="1">
    <source>
        <dbReference type="ARBA" id="ARBA00011073"/>
    </source>
</evidence>
<dbReference type="Gene3D" id="3.40.50.200">
    <property type="entry name" value="Peptidase S8/S53 domain"/>
    <property type="match status" value="1"/>
</dbReference>